<proteinExistence type="inferred from homology"/>
<dbReference type="EMBL" id="JALLPJ020000691">
    <property type="protein sequence ID" value="KAL3785492.1"/>
    <property type="molecule type" value="Genomic_DNA"/>
</dbReference>
<dbReference type="AlphaFoldDB" id="A0ABD3PCS2"/>
<feature type="domain" description="Sulfatase N-terminal" evidence="4">
    <location>
        <begin position="403"/>
        <end position="626"/>
    </location>
</feature>
<feature type="region of interest" description="Disordered" evidence="3">
    <location>
        <begin position="1"/>
        <end position="79"/>
    </location>
</feature>
<dbReference type="PANTHER" id="PTHR42693:SF53">
    <property type="entry name" value="ENDO-4-O-SULFATASE"/>
    <property type="match status" value="1"/>
</dbReference>
<dbReference type="GO" id="GO:0016787">
    <property type="term" value="F:hydrolase activity"/>
    <property type="evidence" value="ECO:0007669"/>
    <property type="project" value="UniProtKB-KW"/>
</dbReference>
<reference evidence="5 6" key="1">
    <citation type="submission" date="2024-10" db="EMBL/GenBank/DDBJ databases">
        <title>Updated reference genomes for cyclostephanoid diatoms.</title>
        <authorList>
            <person name="Roberts W.R."/>
            <person name="Alverson A.J."/>
        </authorList>
    </citation>
    <scope>NUCLEOTIDE SEQUENCE [LARGE SCALE GENOMIC DNA]</scope>
    <source>
        <strain evidence="5 6">AJA010-31</strain>
    </source>
</reference>
<evidence type="ECO:0000256" key="1">
    <source>
        <dbReference type="ARBA" id="ARBA00008779"/>
    </source>
</evidence>
<evidence type="ECO:0000313" key="6">
    <source>
        <dbReference type="Proteomes" id="UP001530400"/>
    </source>
</evidence>
<feature type="region of interest" description="Disordered" evidence="3">
    <location>
        <begin position="217"/>
        <end position="238"/>
    </location>
</feature>
<keyword evidence="2" id="KW-0378">Hydrolase</keyword>
<evidence type="ECO:0000256" key="3">
    <source>
        <dbReference type="SAM" id="MobiDB-lite"/>
    </source>
</evidence>
<dbReference type="Pfam" id="PF00884">
    <property type="entry name" value="Sulfatase"/>
    <property type="match status" value="1"/>
</dbReference>
<feature type="compositionally biased region" description="Acidic residues" evidence="3">
    <location>
        <begin position="225"/>
        <end position="237"/>
    </location>
</feature>
<dbReference type="InterPro" id="IPR000917">
    <property type="entry name" value="Sulfatase_N"/>
</dbReference>
<feature type="compositionally biased region" description="Polar residues" evidence="3">
    <location>
        <begin position="66"/>
        <end position="76"/>
    </location>
</feature>
<protein>
    <recommendedName>
        <fullName evidence="4">Sulfatase N-terminal domain-containing protein</fullName>
    </recommendedName>
</protein>
<organism evidence="5 6">
    <name type="scientific">Cyclotella atomus</name>
    <dbReference type="NCBI Taxonomy" id="382360"/>
    <lineage>
        <taxon>Eukaryota</taxon>
        <taxon>Sar</taxon>
        <taxon>Stramenopiles</taxon>
        <taxon>Ochrophyta</taxon>
        <taxon>Bacillariophyta</taxon>
        <taxon>Coscinodiscophyceae</taxon>
        <taxon>Thalassiosirophycidae</taxon>
        <taxon>Stephanodiscales</taxon>
        <taxon>Stephanodiscaceae</taxon>
        <taxon>Cyclotella</taxon>
    </lineage>
</organism>
<keyword evidence="6" id="KW-1185">Reference proteome</keyword>
<sequence length="764" mass="85927">MNKETTAAEASHGGEPLPINSADPPQETSNGADKEAMAMEPSQDDGASQDEPPPPPSSSQRGPPSLQTHLSSSTHMHPSKRPNILLIITDQERSHQHWPSDWAASNLPSFYNCLVGCCFDCTHHTNRKQQQHHRNNRSNRSSVHFTKAFTATTECSPSRASLLTSSYPNEHGVMSTPGSLDPLTDYSLERCRDQVVNVGVRPNLLRLLSTRPMVHCRNVNHDDNNENDGSENDDNDNENASVMEEKATPKEETIPGYKVAWKGKWHLTPPIRSPYHPNKEDPSILLWYGATTLWNPPDAGHSLCRSSTLGGGWKYNHDGRFLRGPEDKFEVIARQMDWMAEREGRLLSGVVGRNENGDEGVDPRIVPCSDSDDSSYSNSDTSSFLLDQKEESIFDFLAKHRAENTNTNDATNTTQQQQQQQPFFLVTSFVNPHDVWASACFANLTDEEFYKETGYHPQEFESLPIDLPPSHKDDLTSKPSIQSILNTSSVFGDLNCEVKKNPDDSSDVMRQGDALRYVRFYAHLHKQVDAEIASLLEALEANDQMDNTIIIRMADHGELALSHGLREKRMNCYEETIGIPLVVNYPSGYFDEPDANTTTTGSTTRVVSNLVSSIDILPTIAELAGVDTSQFQYRGKSLVPFLSRGHDNDRGDEEFLFTFDEPLAPRGIPGYVRCLRTTTYKYAVYFTDDGSSFEYEMYDLVNDPYEMKNLTPPGCEPDERWREYHDKLTNLMYSKCAMPEHFDWFVKSVPKVWVSMTASSDEIG</sequence>
<comment type="caution">
    <text evidence="5">The sequence shown here is derived from an EMBL/GenBank/DDBJ whole genome shotgun (WGS) entry which is preliminary data.</text>
</comment>
<dbReference type="SUPFAM" id="SSF53649">
    <property type="entry name" value="Alkaline phosphatase-like"/>
    <property type="match status" value="1"/>
</dbReference>
<evidence type="ECO:0000256" key="2">
    <source>
        <dbReference type="ARBA" id="ARBA00022801"/>
    </source>
</evidence>
<dbReference type="InterPro" id="IPR050738">
    <property type="entry name" value="Sulfatase"/>
</dbReference>
<accession>A0ABD3PCS2</accession>
<dbReference type="PANTHER" id="PTHR42693">
    <property type="entry name" value="ARYLSULFATASE FAMILY MEMBER"/>
    <property type="match status" value="1"/>
</dbReference>
<comment type="similarity">
    <text evidence="1">Belongs to the sulfatase family.</text>
</comment>
<feature type="region of interest" description="Disordered" evidence="3">
    <location>
        <begin position="350"/>
        <end position="382"/>
    </location>
</feature>
<name>A0ABD3PCS2_9STRA</name>
<dbReference type="Proteomes" id="UP001530400">
    <property type="component" value="Unassembled WGS sequence"/>
</dbReference>
<dbReference type="Gene3D" id="3.40.720.10">
    <property type="entry name" value="Alkaline Phosphatase, subunit A"/>
    <property type="match status" value="2"/>
</dbReference>
<gene>
    <name evidence="5" type="ORF">ACHAWO_013432</name>
</gene>
<evidence type="ECO:0000259" key="4">
    <source>
        <dbReference type="Pfam" id="PF00884"/>
    </source>
</evidence>
<evidence type="ECO:0000313" key="5">
    <source>
        <dbReference type="EMBL" id="KAL3785492.1"/>
    </source>
</evidence>
<dbReference type="InterPro" id="IPR017850">
    <property type="entry name" value="Alkaline_phosphatase_core_sf"/>
</dbReference>